<dbReference type="SUPFAM" id="SSF109709">
    <property type="entry name" value="KorB DNA-binding domain-like"/>
    <property type="match status" value="1"/>
</dbReference>
<dbReference type="InterPro" id="IPR055543">
    <property type="entry name" value="DUF7119"/>
</dbReference>
<feature type="compositionally biased region" description="Acidic residues" evidence="1">
    <location>
        <begin position="26"/>
        <end position="41"/>
    </location>
</feature>
<dbReference type="Proteomes" id="UP000198518">
    <property type="component" value="Unassembled WGS sequence"/>
</dbReference>
<proteinExistence type="predicted"/>
<evidence type="ECO:0000313" key="3">
    <source>
        <dbReference type="EMBL" id="SEW14085.1"/>
    </source>
</evidence>
<dbReference type="AlphaFoldDB" id="A0A1I0PIQ0"/>
<dbReference type="RefSeq" id="WP_089668897.1">
    <property type="nucleotide sequence ID" value="NZ_FOJA01000001.1"/>
</dbReference>
<sequence>MTDDADRVPTDRESPVGEPVVRGDDAVADDDQPAVAFDPDDPESVATAVETVAAFAAGDLPDTPRYVLRAAAACAALVRAEDGYTAAADRADCSVALVRKWARVHDLPRPIRERVAHGDIPPSAAKHVARVQGDARYLLAWAVVDDDLTVREIRAAASAVADGTSPADALRNQGADPGRLAVSLPLDVYRRLRAHATATDSDPSDVVENALQNYLD</sequence>
<accession>A0A1I0PIQ0</accession>
<evidence type="ECO:0000313" key="4">
    <source>
        <dbReference type="Proteomes" id="UP000198518"/>
    </source>
</evidence>
<keyword evidence="4" id="KW-1185">Reference proteome</keyword>
<dbReference type="EMBL" id="FOJA01000001">
    <property type="protein sequence ID" value="SEW14085.1"/>
    <property type="molecule type" value="Genomic_DNA"/>
</dbReference>
<dbReference type="Gene3D" id="1.10.10.2830">
    <property type="match status" value="1"/>
</dbReference>
<feature type="compositionally biased region" description="Basic and acidic residues" evidence="1">
    <location>
        <begin position="1"/>
        <end position="25"/>
    </location>
</feature>
<feature type="domain" description="DUF7119" evidence="2">
    <location>
        <begin position="38"/>
        <end position="174"/>
    </location>
</feature>
<evidence type="ECO:0000256" key="1">
    <source>
        <dbReference type="SAM" id="MobiDB-lite"/>
    </source>
</evidence>
<feature type="region of interest" description="Disordered" evidence="1">
    <location>
        <begin position="1"/>
        <end position="41"/>
    </location>
</feature>
<dbReference type="STRING" id="355548.SAMN04487945_1709"/>
<organism evidence="3 4">
    <name type="scientific">Halobacterium jilantaiense</name>
    <dbReference type="NCBI Taxonomy" id="355548"/>
    <lineage>
        <taxon>Archaea</taxon>
        <taxon>Methanobacteriati</taxon>
        <taxon>Methanobacteriota</taxon>
        <taxon>Stenosarchaea group</taxon>
        <taxon>Halobacteria</taxon>
        <taxon>Halobacteriales</taxon>
        <taxon>Halobacteriaceae</taxon>
        <taxon>Halobacterium</taxon>
    </lineage>
</organism>
<evidence type="ECO:0000259" key="2">
    <source>
        <dbReference type="Pfam" id="PF23433"/>
    </source>
</evidence>
<dbReference type="OrthoDB" id="169823at2157"/>
<name>A0A1I0PIQ0_9EURY</name>
<reference evidence="3 4" key="1">
    <citation type="submission" date="2016-10" db="EMBL/GenBank/DDBJ databases">
        <authorList>
            <person name="de Groot N.N."/>
        </authorList>
    </citation>
    <scope>NUCLEOTIDE SEQUENCE [LARGE SCALE GENOMIC DNA]</scope>
    <source>
        <strain evidence="3 4">CGMCC 1.5337</strain>
    </source>
</reference>
<dbReference type="Pfam" id="PF23433">
    <property type="entry name" value="DUF7119"/>
    <property type="match status" value="1"/>
</dbReference>
<protein>
    <recommendedName>
        <fullName evidence="2">DUF7119 domain-containing protein</fullName>
    </recommendedName>
</protein>
<gene>
    <name evidence="3" type="ORF">SAMN04487945_1709</name>
</gene>